<reference evidence="2 3" key="1">
    <citation type="submission" date="2022-11" db="EMBL/GenBank/DDBJ databases">
        <title>Whole genome sequence of Eschrichtius robustus ER-17-0199.</title>
        <authorList>
            <person name="Bruniche-Olsen A."/>
            <person name="Black A.N."/>
            <person name="Fields C.J."/>
            <person name="Walden K."/>
            <person name="Dewoody J.A."/>
        </authorList>
    </citation>
    <scope>NUCLEOTIDE SEQUENCE [LARGE SCALE GENOMIC DNA]</scope>
    <source>
        <strain evidence="2">ER-17-0199</strain>
        <tissue evidence="2">Blubber</tissue>
    </source>
</reference>
<sequence>MLSRRQPEFMPGALAFALRFGLPEVSPAGNGMGTAGVELGPPEDTPTS</sequence>
<name>A0AB34G801_ESCRO</name>
<comment type="caution">
    <text evidence="2">The sequence shown here is derived from an EMBL/GenBank/DDBJ whole genome shotgun (WGS) entry which is preliminary data.</text>
</comment>
<proteinExistence type="predicted"/>
<evidence type="ECO:0000313" key="2">
    <source>
        <dbReference type="EMBL" id="KAJ8775831.1"/>
    </source>
</evidence>
<dbReference type="EMBL" id="JAIQCJ010002567">
    <property type="protein sequence ID" value="KAJ8775831.1"/>
    <property type="molecule type" value="Genomic_DNA"/>
</dbReference>
<organism evidence="2 3">
    <name type="scientific">Eschrichtius robustus</name>
    <name type="common">California gray whale</name>
    <name type="synonym">Eschrichtius gibbosus</name>
    <dbReference type="NCBI Taxonomy" id="9764"/>
    <lineage>
        <taxon>Eukaryota</taxon>
        <taxon>Metazoa</taxon>
        <taxon>Chordata</taxon>
        <taxon>Craniata</taxon>
        <taxon>Vertebrata</taxon>
        <taxon>Euteleostomi</taxon>
        <taxon>Mammalia</taxon>
        <taxon>Eutheria</taxon>
        <taxon>Laurasiatheria</taxon>
        <taxon>Artiodactyla</taxon>
        <taxon>Whippomorpha</taxon>
        <taxon>Cetacea</taxon>
        <taxon>Mysticeti</taxon>
        <taxon>Eschrichtiidae</taxon>
        <taxon>Eschrichtius</taxon>
    </lineage>
</organism>
<dbReference type="Proteomes" id="UP001159641">
    <property type="component" value="Unassembled WGS sequence"/>
</dbReference>
<feature type="region of interest" description="Disordered" evidence="1">
    <location>
        <begin position="28"/>
        <end position="48"/>
    </location>
</feature>
<keyword evidence="3" id="KW-1185">Reference proteome</keyword>
<accession>A0AB34G801</accession>
<gene>
    <name evidence="2" type="ORF">J1605_016058</name>
</gene>
<protein>
    <submittedName>
        <fullName evidence="2">Uncharacterized protein</fullName>
    </submittedName>
</protein>
<dbReference type="AlphaFoldDB" id="A0AB34G801"/>
<evidence type="ECO:0000313" key="3">
    <source>
        <dbReference type="Proteomes" id="UP001159641"/>
    </source>
</evidence>
<evidence type="ECO:0000256" key="1">
    <source>
        <dbReference type="SAM" id="MobiDB-lite"/>
    </source>
</evidence>